<feature type="non-terminal residue" evidence="9">
    <location>
        <position position="1"/>
    </location>
</feature>
<dbReference type="InterPro" id="IPR017853">
    <property type="entry name" value="GH"/>
</dbReference>
<comment type="similarity">
    <text evidence="2">Belongs to the disproportionating enzyme family.</text>
</comment>
<organism evidence="9">
    <name type="scientific">mine drainage metagenome</name>
    <dbReference type="NCBI Taxonomy" id="410659"/>
    <lineage>
        <taxon>unclassified sequences</taxon>
        <taxon>metagenomes</taxon>
        <taxon>ecological metagenomes</taxon>
    </lineage>
</organism>
<keyword evidence="6" id="KW-0119">Carbohydrate metabolism</keyword>
<dbReference type="AlphaFoldDB" id="T0YEU7"/>
<name>T0YEU7_9ZZZZ</name>
<evidence type="ECO:0000256" key="1">
    <source>
        <dbReference type="ARBA" id="ARBA00000439"/>
    </source>
</evidence>
<reference evidence="9" key="2">
    <citation type="journal article" date="2014" name="ISME J.">
        <title>Microbial stratification in low pH oxic and suboxic macroscopic growths along an acid mine drainage.</title>
        <authorList>
            <person name="Mendez-Garcia C."/>
            <person name="Mesa V."/>
            <person name="Sprenger R.R."/>
            <person name="Richter M."/>
            <person name="Diez M.S."/>
            <person name="Solano J."/>
            <person name="Bargiela R."/>
            <person name="Golyshina O.V."/>
            <person name="Manteca A."/>
            <person name="Ramos J.L."/>
            <person name="Gallego J.R."/>
            <person name="Llorente I."/>
            <person name="Martins Dos Santos V.A."/>
            <person name="Jensen O.N."/>
            <person name="Pelaez A.I."/>
            <person name="Sanchez J."/>
            <person name="Ferrer M."/>
        </authorList>
    </citation>
    <scope>NUCLEOTIDE SEQUENCE</scope>
</reference>
<keyword evidence="5 9" id="KW-0808">Transferase</keyword>
<evidence type="ECO:0000256" key="2">
    <source>
        <dbReference type="ARBA" id="ARBA00005684"/>
    </source>
</evidence>
<reference evidence="9" key="1">
    <citation type="submission" date="2013-08" db="EMBL/GenBank/DDBJ databases">
        <authorList>
            <person name="Mendez C."/>
            <person name="Richter M."/>
            <person name="Ferrer M."/>
            <person name="Sanchez J."/>
        </authorList>
    </citation>
    <scope>NUCLEOTIDE SEQUENCE</scope>
</reference>
<evidence type="ECO:0000256" key="8">
    <source>
        <dbReference type="ARBA" id="ARBA00031501"/>
    </source>
</evidence>
<dbReference type="InterPro" id="IPR003385">
    <property type="entry name" value="Glyco_hydro_77"/>
</dbReference>
<sequence length="185" mass="20107">ETAQSLRALGVGLVLDLPVGCAASGYDPWAWPDSYVRDMSIGAPPDAFFTSGQCWGFPPPHPAAERASGYRTTRACLAHGLRHAAALRVDHVLGWSRLWWVPDGTPPDQGAYVRYPLDEILAVASLEAWNARSSLVGEDLGTVERRLRSTLTRHGVAGMDVAVFALEHQPTRRLRARRGGVALVD</sequence>
<accession>T0YEU7</accession>
<dbReference type="GO" id="GO:0016787">
    <property type="term" value="F:hydrolase activity"/>
    <property type="evidence" value="ECO:0007669"/>
    <property type="project" value="UniProtKB-KW"/>
</dbReference>
<feature type="non-terminal residue" evidence="9">
    <location>
        <position position="185"/>
    </location>
</feature>
<dbReference type="SUPFAM" id="SSF51445">
    <property type="entry name" value="(Trans)glycosidases"/>
    <property type="match status" value="1"/>
</dbReference>
<dbReference type="PANTHER" id="PTHR32438">
    <property type="entry name" value="4-ALPHA-GLUCANOTRANSFERASE DPE1, CHLOROPLASTIC/AMYLOPLASTIC"/>
    <property type="match status" value="1"/>
</dbReference>
<evidence type="ECO:0000256" key="7">
    <source>
        <dbReference type="ARBA" id="ARBA00031423"/>
    </source>
</evidence>
<evidence type="ECO:0000256" key="5">
    <source>
        <dbReference type="ARBA" id="ARBA00022679"/>
    </source>
</evidence>
<evidence type="ECO:0000313" key="9">
    <source>
        <dbReference type="EMBL" id="EQD30377.1"/>
    </source>
</evidence>
<evidence type="ECO:0000256" key="4">
    <source>
        <dbReference type="ARBA" id="ARBA00022676"/>
    </source>
</evidence>
<comment type="catalytic activity">
    <reaction evidence="1">
        <text>Transfers a segment of a (1-&gt;4)-alpha-D-glucan to a new position in an acceptor, which may be glucose or a (1-&gt;4)-alpha-D-glucan.</text>
        <dbReference type="EC" id="2.4.1.25"/>
    </reaction>
</comment>
<dbReference type="EC" id="2.4.1.25" evidence="3"/>
<evidence type="ECO:0000256" key="3">
    <source>
        <dbReference type="ARBA" id="ARBA00012560"/>
    </source>
</evidence>
<dbReference type="GO" id="GO:0005975">
    <property type="term" value="P:carbohydrate metabolic process"/>
    <property type="evidence" value="ECO:0007669"/>
    <property type="project" value="InterPro"/>
</dbReference>
<dbReference type="PANTHER" id="PTHR32438:SF5">
    <property type="entry name" value="4-ALPHA-GLUCANOTRANSFERASE DPE1, CHLOROPLASTIC_AMYLOPLASTIC"/>
    <property type="match status" value="1"/>
</dbReference>
<proteinExistence type="inferred from homology"/>
<protein>
    <recommendedName>
        <fullName evidence="3">4-alpha-glucanotransferase</fullName>
        <ecNumber evidence="3">2.4.1.25</ecNumber>
    </recommendedName>
    <alternativeName>
        <fullName evidence="7">Amylomaltase</fullName>
    </alternativeName>
    <alternativeName>
        <fullName evidence="8">Disproportionating enzyme</fullName>
    </alternativeName>
</protein>
<dbReference type="Gene3D" id="3.20.20.80">
    <property type="entry name" value="Glycosidases"/>
    <property type="match status" value="1"/>
</dbReference>
<comment type="caution">
    <text evidence="9">The sequence shown here is derived from an EMBL/GenBank/DDBJ whole genome shotgun (WGS) entry which is preliminary data.</text>
</comment>
<evidence type="ECO:0000256" key="6">
    <source>
        <dbReference type="ARBA" id="ARBA00023277"/>
    </source>
</evidence>
<gene>
    <name evidence="9" type="ORF">B1B_18433</name>
</gene>
<keyword evidence="4 9" id="KW-0328">Glycosyltransferase</keyword>
<keyword evidence="9" id="KW-0378">Hydrolase</keyword>
<dbReference type="GO" id="GO:0004134">
    <property type="term" value="F:4-alpha-glucanotransferase activity"/>
    <property type="evidence" value="ECO:0007669"/>
    <property type="project" value="UniProtKB-EC"/>
</dbReference>
<dbReference type="Pfam" id="PF02446">
    <property type="entry name" value="Glyco_hydro_77"/>
    <property type="match status" value="1"/>
</dbReference>
<dbReference type="EMBL" id="AUZY01012336">
    <property type="protein sequence ID" value="EQD30377.1"/>
    <property type="molecule type" value="Genomic_DNA"/>
</dbReference>